<comment type="caution">
    <text evidence="1">The sequence shown here is derived from an EMBL/GenBank/DDBJ whole genome shotgun (WGS) entry which is preliminary data.</text>
</comment>
<name>X1UG25_9ZZZZ</name>
<accession>X1UG25</accession>
<evidence type="ECO:0000313" key="1">
    <source>
        <dbReference type="EMBL" id="GAJ02512.1"/>
    </source>
</evidence>
<sequence>MKKLLWIRDSEEFWKVFSVEREARRKQLRNLPFAKKIEIVEKMRAAQPSPHGRLPTSES</sequence>
<gene>
    <name evidence="1" type="ORF">S12H4_30343</name>
</gene>
<dbReference type="EMBL" id="BARW01017592">
    <property type="protein sequence ID" value="GAJ02512.1"/>
    <property type="molecule type" value="Genomic_DNA"/>
</dbReference>
<dbReference type="AlphaFoldDB" id="X1UG25"/>
<organism evidence="1">
    <name type="scientific">marine sediment metagenome</name>
    <dbReference type="NCBI Taxonomy" id="412755"/>
    <lineage>
        <taxon>unclassified sequences</taxon>
        <taxon>metagenomes</taxon>
        <taxon>ecological metagenomes</taxon>
    </lineage>
</organism>
<protein>
    <submittedName>
        <fullName evidence="1">Uncharacterized protein</fullName>
    </submittedName>
</protein>
<reference evidence="1" key="1">
    <citation type="journal article" date="2014" name="Front. Microbiol.">
        <title>High frequency of phylogenetically diverse reductive dehalogenase-homologous genes in deep subseafloor sedimentary metagenomes.</title>
        <authorList>
            <person name="Kawai M."/>
            <person name="Futagami T."/>
            <person name="Toyoda A."/>
            <person name="Takaki Y."/>
            <person name="Nishi S."/>
            <person name="Hori S."/>
            <person name="Arai W."/>
            <person name="Tsubouchi T."/>
            <person name="Morono Y."/>
            <person name="Uchiyama I."/>
            <person name="Ito T."/>
            <person name="Fujiyama A."/>
            <person name="Inagaki F."/>
            <person name="Takami H."/>
        </authorList>
    </citation>
    <scope>NUCLEOTIDE SEQUENCE</scope>
    <source>
        <strain evidence="1">Expedition CK06-06</strain>
    </source>
</reference>
<proteinExistence type="predicted"/>